<dbReference type="SUPFAM" id="SSF52025">
    <property type="entry name" value="PA domain"/>
    <property type="match status" value="1"/>
</dbReference>
<evidence type="ECO:0000256" key="3">
    <source>
        <dbReference type="ARBA" id="ARBA00022692"/>
    </source>
</evidence>
<organism evidence="11 12">
    <name type="scientific">Macrostomum lignano</name>
    <dbReference type="NCBI Taxonomy" id="282301"/>
    <lineage>
        <taxon>Eukaryota</taxon>
        <taxon>Metazoa</taxon>
        <taxon>Spiralia</taxon>
        <taxon>Lophotrochozoa</taxon>
        <taxon>Platyhelminthes</taxon>
        <taxon>Rhabditophora</taxon>
        <taxon>Macrostomorpha</taxon>
        <taxon>Macrostomida</taxon>
        <taxon>Macrostomidae</taxon>
        <taxon>Macrostomum</taxon>
    </lineage>
</organism>
<keyword evidence="7 9" id="KW-0472">Membrane</keyword>
<dbReference type="PANTHER" id="PTHR12174:SF103">
    <property type="entry name" value="INTRAMEMBRANE PROTEASE (IMPAS) FAMILY"/>
    <property type="match status" value="1"/>
</dbReference>
<dbReference type="CDD" id="cd00538">
    <property type="entry name" value="PA"/>
    <property type="match status" value="1"/>
</dbReference>
<keyword evidence="12" id="KW-1185">Reference proteome</keyword>
<feature type="transmembrane region" description="Helical" evidence="9">
    <location>
        <begin position="496"/>
        <end position="519"/>
    </location>
</feature>
<dbReference type="InterPro" id="IPR046450">
    <property type="entry name" value="PA_dom_sf"/>
</dbReference>
<dbReference type="InterPro" id="IPR006639">
    <property type="entry name" value="Preselin/SPP"/>
</dbReference>
<feature type="domain" description="PA" evidence="10">
    <location>
        <begin position="94"/>
        <end position="148"/>
    </location>
</feature>
<evidence type="ECO:0000256" key="4">
    <source>
        <dbReference type="ARBA" id="ARBA00022753"/>
    </source>
</evidence>
<feature type="transmembrane region" description="Helical" evidence="9">
    <location>
        <begin position="559"/>
        <end position="577"/>
    </location>
</feature>
<dbReference type="GO" id="GO:0098554">
    <property type="term" value="C:cytoplasmic side of endoplasmic reticulum membrane"/>
    <property type="evidence" value="ECO:0007669"/>
    <property type="project" value="TreeGrafter"/>
</dbReference>
<feature type="transmembrane region" description="Helical" evidence="9">
    <location>
        <begin position="203"/>
        <end position="227"/>
    </location>
</feature>
<keyword evidence="6 9" id="KW-1133">Transmembrane helix</keyword>
<evidence type="ECO:0000256" key="2">
    <source>
        <dbReference type="ARBA" id="ARBA00006859"/>
    </source>
</evidence>
<keyword evidence="5" id="KW-0378">Hydrolase</keyword>
<dbReference type="GO" id="GO:0033619">
    <property type="term" value="P:membrane protein proteolysis"/>
    <property type="evidence" value="ECO:0007669"/>
    <property type="project" value="TreeGrafter"/>
</dbReference>
<feature type="transmembrane region" description="Helical" evidence="9">
    <location>
        <begin position="284"/>
        <end position="305"/>
    </location>
</feature>
<dbReference type="Pfam" id="PF02225">
    <property type="entry name" value="PA"/>
    <property type="match status" value="1"/>
</dbReference>
<dbReference type="PANTHER" id="PTHR12174">
    <property type="entry name" value="SIGNAL PEPTIDE PEPTIDASE"/>
    <property type="match status" value="1"/>
</dbReference>
<dbReference type="GO" id="GO:0030660">
    <property type="term" value="C:Golgi-associated vesicle membrane"/>
    <property type="evidence" value="ECO:0007669"/>
    <property type="project" value="TreeGrafter"/>
</dbReference>
<dbReference type="SMART" id="SM00730">
    <property type="entry name" value="PSN"/>
    <property type="match status" value="1"/>
</dbReference>
<feature type="region of interest" description="Disordered" evidence="8">
    <location>
        <begin position="611"/>
        <end position="644"/>
    </location>
</feature>
<dbReference type="GO" id="GO:0042500">
    <property type="term" value="F:aspartic endopeptidase activity, intramembrane cleaving"/>
    <property type="evidence" value="ECO:0007669"/>
    <property type="project" value="InterPro"/>
</dbReference>
<dbReference type="GO" id="GO:0010008">
    <property type="term" value="C:endosome membrane"/>
    <property type="evidence" value="ECO:0007669"/>
    <property type="project" value="UniProtKB-SubCell"/>
</dbReference>
<gene>
    <name evidence="11" type="ORF">BOX15_Mlig029636g2</name>
</gene>
<comment type="caution">
    <text evidence="11">The sequence shown here is derived from an EMBL/GenBank/DDBJ whole genome shotgun (WGS) entry which is preliminary data.</text>
</comment>
<evidence type="ECO:0000256" key="1">
    <source>
        <dbReference type="ARBA" id="ARBA00004337"/>
    </source>
</evidence>
<dbReference type="EMBL" id="NIVC01000814">
    <property type="protein sequence ID" value="PAA76556.1"/>
    <property type="molecule type" value="Genomic_DNA"/>
</dbReference>
<dbReference type="OrthoDB" id="29661at2759"/>
<proteinExistence type="inferred from homology"/>
<keyword evidence="3 9" id="KW-0812">Transmembrane</keyword>
<dbReference type="Gene3D" id="3.50.30.30">
    <property type="match status" value="1"/>
</dbReference>
<evidence type="ECO:0000313" key="11">
    <source>
        <dbReference type="EMBL" id="PAA76556.1"/>
    </source>
</evidence>
<feature type="transmembrane region" description="Helical" evidence="9">
    <location>
        <begin position="531"/>
        <end position="553"/>
    </location>
</feature>
<evidence type="ECO:0000313" key="12">
    <source>
        <dbReference type="Proteomes" id="UP000215902"/>
    </source>
</evidence>
<comment type="subcellular location">
    <subcellularLocation>
        <location evidence="1">Endosome membrane</location>
        <topology evidence="1">Multi-pass membrane protein</topology>
    </subcellularLocation>
</comment>
<dbReference type="GO" id="GO:0098553">
    <property type="term" value="C:lumenal side of endoplasmic reticulum membrane"/>
    <property type="evidence" value="ECO:0007669"/>
    <property type="project" value="TreeGrafter"/>
</dbReference>
<keyword evidence="4" id="KW-0967">Endosome</keyword>
<dbReference type="Pfam" id="PF04258">
    <property type="entry name" value="Peptidase_A22B"/>
    <property type="match status" value="2"/>
</dbReference>
<feature type="non-terminal residue" evidence="11">
    <location>
        <position position="1"/>
    </location>
</feature>
<dbReference type="InterPro" id="IPR003137">
    <property type="entry name" value="PA_domain"/>
</dbReference>
<feature type="transmembrane region" description="Helical" evidence="9">
    <location>
        <begin position="344"/>
        <end position="362"/>
    </location>
</feature>
<evidence type="ECO:0000256" key="7">
    <source>
        <dbReference type="ARBA" id="ARBA00023136"/>
    </source>
</evidence>
<protein>
    <recommendedName>
        <fullName evidence="10">PA domain-containing protein</fullName>
    </recommendedName>
</protein>
<evidence type="ECO:0000259" key="10">
    <source>
        <dbReference type="Pfam" id="PF02225"/>
    </source>
</evidence>
<dbReference type="AlphaFoldDB" id="A0A267FS15"/>
<evidence type="ECO:0000256" key="9">
    <source>
        <dbReference type="SAM" id="Phobius"/>
    </source>
</evidence>
<dbReference type="Proteomes" id="UP000215902">
    <property type="component" value="Unassembled WGS sequence"/>
</dbReference>
<evidence type="ECO:0000256" key="5">
    <source>
        <dbReference type="ARBA" id="ARBA00022801"/>
    </source>
</evidence>
<accession>A0A267FS15</accession>
<feature type="transmembrane region" description="Helical" evidence="9">
    <location>
        <begin position="257"/>
        <end position="278"/>
    </location>
</feature>
<dbReference type="InterPro" id="IPR007369">
    <property type="entry name" value="Peptidase_A22B_SPP"/>
</dbReference>
<name>A0A267FS15_9PLAT</name>
<evidence type="ECO:0000256" key="8">
    <source>
        <dbReference type="SAM" id="MobiDB-lite"/>
    </source>
</evidence>
<feature type="transmembrane region" description="Helical" evidence="9">
    <location>
        <begin position="397"/>
        <end position="418"/>
    </location>
</feature>
<comment type="similarity">
    <text evidence="2">Belongs to the peptidase A22B family.</text>
</comment>
<dbReference type="GO" id="GO:0005765">
    <property type="term" value="C:lysosomal membrane"/>
    <property type="evidence" value="ECO:0007669"/>
    <property type="project" value="TreeGrafter"/>
</dbReference>
<sequence length="644" mass="71273">FSRVDQQLYKYLFERSIFFKEKAMNQRASWLSLVVLLVLLLEVGTARALNLNINGIAYLRVGTTDSHYENYCAYGDPSLTFNLSNTFHSSDSKPIIDAYPNNGCNRNNASYANRIVILALGGCTYTDKAVNAFAQGAIGLIVVSSERYPTYLTAESHLLPKSFQTVVISKVAYQSFKSQFMSDSNVKATLYRPDDDNSGSKQYMFLILYAIALVTMVLSCITAATALKEYLLTRSRLASNVNTNSEHEPDVNASAPWWHTAIFTIILLAIPITILLLLNFAYDYFVWLMLVLYGYSVSSSLVYYINRIYLACVKAKLETGPRPWLATTVEFDLGKCCGKISYTYLEFIVYPFCLAVAVIWFVFRNAHWAFILTNILNVVLVLRVIESLAMALRIKIATIILICFLVYDVFFVFITPLFSGGGGGSGSGPSPTNPPSTEASTLNRVRRDTVMDYYVERGGSFMERVALGTAGLSGEIIPIVFKVMPYPPAESVSTCLLPYSILGLGDVIMPAILISLNLFFDLAWKNRFYPYFVSSMIGYLLGLGACAGVLFATGSGQPALLYIVPLILLTSYLCAAIKRELKLYFHTSLPDDYRENNRFDVESSDQQAVLSDQQNEAAVVDSSANQNDPSSAKTPSASNSASAL</sequence>
<reference evidence="11 12" key="1">
    <citation type="submission" date="2017-06" db="EMBL/GenBank/DDBJ databases">
        <title>A platform for efficient transgenesis in Macrostomum lignano, a flatworm model organism for stem cell research.</title>
        <authorList>
            <person name="Berezikov E."/>
        </authorList>
    </citation>
    <scope>NUCLEOTIDE SEQUENCE [LARGE SCALE GENOMIC DNA]</scope>
    <source>
        <strain evidence="11">DV1</strain>
        <tissue evidence="11">Whole organism</tissue>
    </source>
</reference>
<dbReference type="STRING" id="282301.A0A267FS15"/>
<feature type="transmembrane region" description="Helical" evidence="9">
    <location>
        <begin position="368"/>
        <end position="385"/>
    </location>
</feature>
<evidence type="ECO:0000256" key="6">
    <source>
        <dbReference type="ARBA" id="ARBA00022989"/>
    </source>
</evidence>